<dbReference type="PANTHER" id="PTHR43460:SF1">
    <property type="entry name" value="METHYLTRANSFERASE TYPE 11 DOMAIN-CONTAINING PROTEIN"/>
    <property type="match status" value="1"/>
</dbReference>
<accession>A0ABV5Z259</accession>
<keyword evidence="3" id="KW-0808">Transferase</keyword>
<keyword evidence="4" id="KW-1185">Reference proteome</keyword>
<dbReference type="RefSeq" id="WP_380569782.1">
    <property type="nucleotide sequence ID" value="NZ_JBHMAH010000009.1"/>
</dbReference>
<dbReference type="SUPFAM" id="SSF53335">
    <property type="entry name" value="S-adenosyl-L-methionine-dependent methyltransferases"/>
    <property type="match status" value="1"/>
</dbReference>
<dbReference type="InterPro" id="IPR048647">
    <property type="entry name" value="RlmA_N"/>
</dbReference>
<dbReference type="Pfam" id="PF13649">
    <property type="entry name" value="Methyltransf_25"/>
    <property type="match status" value="1"/>
</dbReference>
<dbReference type="Pfam" id="PF21302">
    <property type="entry name" value="Zn_ribbon_RlmA"/>
    <property type="match status" value="1"/>
</dbReference>
<dbReference type="InterPro" id="IPR041698">
    <property type="entry name" value="Methyltransf_25"/>
</dbReference>
<dbReference type="EMBL" id="JBHMAH010000009">
    <property type="protein sequence ID" value="MFB9860186.1"/>
    <property type="molecule type" value="Genomic_DNA"/>
</dbReference>
<proteinExistence type="predicted"/>
<feature type="domain" description="23S rRNA (guanine(745)-N(1))-methyltransferase N-terminal" evidence="2">
    <location>
        <begin position="18"/>
        <end position="58"/>
    </location>
</feature>
<keyword evidence="3" id="KW-0489">Methyltransferase</keyword>
<name>A0ABV5Z259_9STAP</name>
<dbReference type="InterPro" id="IPR016718">
    <property type="entry name" value="rRNA_m1G-MeTrfase_A_prd"/>
</dbReference>
<dbReference type="InterPro" id="IPR052939">
    <property type="entry name" value="23S_rRNA_MeTrnsfrase_RlmA"/>
</dbReference>
<dbReference type="GO" id="GO:0032259">
    <property type="term" value="P:methylation"/>
    <property type="evidence" value="ECO:0007669"/>
    <property type="project" value="UniProtKB-KW"/>
</dbReference>
<feature type="domain" description="Methyltransferase" evidence="1">
    <location>
        <begin position="102"/>
        <end position="187"/>
    </location>
</feature>
<reference evidence="3 4" key="1">
    <citation type="submission" date="2024-09" db="EMBL/GenBank/DDBJ databases">
        <authorList>
            <person name="Sun Q."/>
            <person name="Mori K."/>
        </authorList>
    </citation>
    <scope>NUCLEOTIDE SEQUENCE [LARGE SCALE GENOMIC DNA]</scope>
    <source>
        <strain evidence="3 4">JCM 12822</strain>
    </source>
</reference>
<dbReference type="Gene3D" id="3.40.50.150">
    <property type="entry name" value="Vaccinia Virus protein VP39"/>
    <property type="match status" value="1"/>
</dbReference>
<dbReference type="PANTHER" id="PTHR43460">
    <property type="entry name" value="METHYLTRANSFERASE"/>
    <property type="match status" value="1"/>
</dbReference>
<gene>
    <name evidence="3" type="ORF">ACFFLE_03580</name>
</gene>
<organism evidence="3 4">
    <name type="scientific">Salinicoccus siamensis</name>
    <dbReference type="NCBI Taxonomy" id="381830"/>
    <lineage>
        <taxon>Bacteria</taxon>
        <taxon>Bacillati</taxon>
        <taxon>Bacillota</taxon>
        <taxon>Bacilli</taxon>
        <taxon>Bacillales</taxon>
        <taxon>Staphylococcaceae</taxon>
        <taxon>Salinicoccus</taxon>
    </lineage>
</organism>
<evidence type="ECO:0000313" key="4">
    <source>
        <dbReference type="Proteomes" id="UP001589740"/>
    </source>
</evidence>
<dbReference type="PIRSF" id="PIRSF018249">
    <property type="entry name" value="MyrA_prd"/>
    <property type="match status" value="1"/>
</dbReference>
<dbReference type="InterPro" id="IPR029063">
    <property type="entry name" value="SAM-dependent_MTases_sf"/>
</dbReference>
<sequence>MKKKEKSAQLAGRHADIFRCPICGADMHVREQASLVCRNAHAFDFAKQGYVNMLNKPVKTQYDKALFEHRHAFITESGFYQALHTAIAETVGQMTGESSLKVLDAGSGEGSHLAGIMSHIDGADAVGVGVDIAKDGIMMAAKHYPEQLWLVGDLADLPIADAKSDVILNILSPASYDAFNRVLAPGGRVIKVVPGADYLKELREALYQGTDKARYDNADTVALFEAQYGPFERVHIKEQVPLDEAALRHLCGMSPLAWNQAPGELDDFITQAQTVTLDLEILIGHK</sequence>
<dbReference type="Proteomes" id="UP001589740">
    <property type="component" value="Unassembled WGS sequence"/>
</dbReference>
<evidence type="ECO:0000259" key="2">
    <source>
        <dbReference type="Pfam" id="PF21302"/>
    </source>
</evidence>
<evidence type="ECO:0000313" key="3">
    <source>
        <dbReference type="EMBL" id="MFB9860186.1"/>
    </source>
</evidence>
<dbReference type="GO" id="GO:0008168">
    <property type="term" value="F:methyltransferase activity"/>
    <property type="evidence" value="ECO:0007669"/>
    <property type="project" value="UniProtKB-KW"/>
</dbReference>
<protein>
    <submittedName>
        <fullName evidence="3">RNA methyltransferase</fullName>
    </submittedName>
</protein>
<dbReference type="CDD" id="cd02440">
    <property type="entry name" value="AdoMet_MTases"/>
    <property type="match status" value="1"/>
</dbReference>
<evidence type="ECO:0000259" key="1">
    <source>
        <dbReference type="Pfam" id="PF13649"/>
    </source>
</evidence>
<comment type="caution">
    <text evidence="3">The sequence shown here is derived from an EMBL/GenBank/DDBJ whole genome shotgun (WGS) entry which is preliminary data.</text>
</comment>